<sequence>MLKAKLLFSLLKAATTESGVGLMAPPRGKLVILSKIRGKILSEAGRCFGCLELLEVSWKRHSGGCSCACPTTELYQTFVKSRLETACVAVFMCMCSDDCRFQGFCKQLEESIMVLGVSKRLAVFIRCFLELNLKYRIMTSSVLDFK</sequence>
<name>A0ABD0M680_9CAEN</name>
<keyword evidence="3" id="KW-1185">Reference proteome</keyword>
<gene>
    <name evidence="2" type="ORF">BaRGS_00001102</name>
</gene>
<reference evidence="2 3" key="1">
    <citation type="journal article" date="2023" name="Sci. Data">
        <title>Genome assembly of the Korean intertidal mud-creeper Batillaria attramentaria.</title>
        <authorList>
            <person name="Patra A.K."/>
            <person name="Ho P.T."/>
            <person name="Jun S."/>
            <person name="Lee S.J."/>
            <person name="Kim Y."/>
            <person name="Won Y.J."/>
        </authorList>
    </citation>
    <scope>NUCLEOTIDE SEQUENCE [LARGE SCALE GENOMIC DNA]</scope>
    <source>
        <strain evidence="2">Wonlab-2016</strain>
    </source>
</reference>
<feature type="chain" id="PRO_5044749175" evidence="1">
    <location>
        <begin position="17"/>
        <end position="146"/>
    </location>
</feature>
<dbReference type="AlphaFoldDB" id="A0ABD0M680"/>
<evidence type="ECO:0000313" key="3">
    <source>
        <dbReference type="Proteomes" id="UP001519460"/>
    </source>
</evidence>
<keyword evidence="1" id="KW-0732">Signal</keyword>
<proteinExistence type="predicted"/>
<evidence type="ECO:0000313" key="2">
    <source>
        <dbReference type="EMBL" id="KAK7507167.1"/>
    </source>
</evidence>
<dbReference type="Proteomes" id="UP001519460">
    <property type="component" value="Unassembled WGS sequence"/>
</dbReference>
<organism evidence="2 3">
    <name type="scientific">Batillaria attramentaria</name>
    <dbReference type="NCBI Taxonomy" id="370345"/>
    <lineage>
        <taxon>Eukaryota</taxon>
        <taxon>Metazoa</taxon>
        <taxon>Spiralia</taxon>
        <taxon>Lophotrochozoa</taxon>
        <taxon>Mollusca</taxon>
        <taxon>Gastropoda</taxon>
        <taxon>Caenogastropoda</taxon>
        <taxon>Sorbeoconcha</taxon>
        <taxon>Cerithioidea</taxon>
        <taxon>Batillariidae</taxon>
        <taxon>Batillaria</taxon>
    </lineage>
</organism>
<feature type="signal peptide" evidence="1">
    <location>
        <begin position="1"/>
        <end position="16"/>
    </location>
</feature>
<evidence type="ECO:0000256" key="1">
    <source>
        <dbReference type="SAM" id="SignalP"/>
    </source>
</evidence>
<comment type="caution">
    <text evidence="2">The sequence shown here is derived from an EMBL/GenBank/DDBJ whole genome shotgun (WGS) entry which is preliminary data.</text>
</comment>
<accession>A0ABD0M680</accession>
<protein>
    <submittedName>
        <fullName evidence="2">Uncharacterized protein</fullName>
    </submittedName>
</protein>
<dbReference type="EMBL" id="JACVVK020000004">
    <property type="protein sequence ID" value="KAK7507167.1"/>
    <property type="molecule type" value="Genomic_DNA"/>
</dbReference>